<keyword evidence="2" id="KW-1133">Transmembrane helix</keyword>
<sequence length="144" mass="16170">MESDGGSSASRRSGDGGRRERSSSKTQGFFSAKVGHERDRAAPKCHCGVYVVLCLSKTSKNPNRLFFRCPFFKYASKFGSMAEMTGPKEEEVDVDEHFGRLKIENRVTDLEERVASIEKKSNMKIWLVSLCFIVGLMAVYVNMV</sequence>
<keyword evidence="4" id="KW-1185">Reference proteome</keyword>
<dbReference type="EMBL" id="JASCZI010121083">
    <property type="protein sequence ID" value="MED6159577.1"/>
    <property type="molecule type" value="Genomic_DNA"/>
</dbReference>
<keyword evidence="2" id="KW-0472">Membrane</keyword>
<proteinExistence type="predicted"/>
<feature type="compositionally biased region" description="Low complexity" evidence="1">
    <location>
        <begin position="1"/>
        <end position="11"/>
    </location>
</feature>
<comment type="caution">
    <text evidence="3">The sequence shown here is derived from an EMBL/GenBank/DDBJ whole genome shotgun (WGS) entry which is preliminary data.</text>
</comment>
<gene>
    <name evidence="3" type="ORF">PIB30_043524</name>
</gene>
<protein>
    <recommendedName>
        <fullName evidence="5">Zinc finger GRF-type domain-containing protein</fullName>
    </recommendedName>
</protein>
<dbReference type="Proteomes" id="UP001341840">
    <property type="component" value="Unassembled WGS sequence"/>
</dbReference>
<feature type="region of interest" description="Disordered" evidence="1">
    <location>
        <begin position="1"/>
        <end position="32"/>
    </location>
</feature>
<evidence type="ECO:0000256" key="2">
    <source>
        <dbReference type="SAM" id="Phobius"/>
    </source>
</evidence>
<name>A0ABU6UE82_9FABA</name>
<evidence type="ECO:0008006" key="5">
    <source>
        <dbReference type="Google" id="ProtNLM"/>
    </source>
</evidence>
<evidence type="ECO:0000313" key="4">
    <source>
        <dbReference type="Proteomes" id="UP001341840"/>
    </source>
</evidence>
<accession>A0ABU6UE82</accession>
<evidence type="ECO:0000313" key="3">
    <source>
        <dbReference type="EMBL" id="MED6159577.1"/>
    </source>
</evidence>
<feature type="compositionally biased region" description="Basic and acidic residues" evidence="1">
    <location>
        <begin position="12"/>
        <end position="23"/>
    </location>
</feature>
<feature type="transmembrane region" description="Helical" evidence="2">
    <location>
        <begin position="125"/>
        <end position="143"/>
    </location>
</feature>
<keyword evidence="2" id="KW-0812">Transmembrane</keyword>
<organism evidence="3 4">
    <name type="scientific">Stylosanthes scabra</name>
    <dbReference type="NCBI Taxonomy" id="79078"/>
    <lineage>
        <taxon>Eukaryota</taxon>
        <taxon>Viridiplantae</taxon>
        <taxon>Streptophyta</taxon>
        <taxon>Embryophyta</taxon>
        <taxon>Tracheophyta</taxon>
        <taxon>Spermatophyta</taxon>
        <taxon>Magnoliopsida</taxon>
        <taxon>eudicotyledons</taxon>
        <taxon>Gunneridae</taxon>
        <taxon>Pentapetalae</taxon>
        <taxon>rosids</taxon>
        <taxon>fabids</taxon>
        <taxon>Fabales</taxon>
        <taxon>Fabaceae</taxon>
        <taxon>Papilionoideae</taxon>
        <taxon>50 kb inversion clade</taxon>
        <taxon>dalbergioids sensu lato</taxon>
        <taxon>Dalbergieae</taxon>
        <taxon>Pterocarpus clade</taxon>
        <taxon>Stylosanthes</taxon>
    </lineage>
</organism>
<evidence type="ECO:0000256" key="1">
    <source>
        <dbReference type="SAM" id="MobiDB-lite"/>
    </source>
</evidence>
<reference evidence="3 4" key="1">
    <citation type="journal article" date="2023" name="Plants (Basel)">
        <title>Bridging the Gap: Combining Genomics and Transcriptomics Approaches to Understand Stylosanthes scabra, an Orphan Legume from the Brazilian Caatinga.</title>
        <authorList>
            <person name="Ferreira-Neto J.R.C."/>
            <person name="da Silva M.D."/>
            <person name="Binneck E."/>
            <person name="de Melo N.F."/>
            <person name="da Silva R.H."/>
            <person name="de Melo A.L.T.M."/>
            <person name="Pandolfi V."/>
            <person name="Bustamante F.O."/>
            <person name="Brasileiro-Vidal A.C."/>
            <person name="Benko-Iseppon A.M."/>
        </authorList>
    </citation>
    <scope>NUCLEOTIDE SEQUENCE [LARGE SCALE GENOMIC DNA]</scope>
    <source>
        <tissue evidence="3">Leaves</tissue>
    </source>
</reference>